<dbReference type="InterPro" id="IPR036388">
    <property type="entry name" value="WH-like_DNA-bd_sf"/>
</dbReference>
<keyword evidence="1" id="KW-0547">Nucleotide-binding</keyword>
<dbReference type="CDD" id="cd06170">
    <property type="entry name" value="LuxR_C_like"/>
    <property type="match status" value="1"/>
</dbReference>
<evidence type="ECO:0000256" key="2">
    <source>
        <dbReference type="ARBA" id="ARBA00022840"/>
    </source>
</evidence>
<evidence type="ECO:0000313" key="5">
    <source>
        <dbReference type="EMBL" id="RAY11010.1"/>
    </source>
</evidence>
<organism evidence="5 6">
    <name type="scientific">Actinomadura craniellae</name>
    <dbReference type="NCBI Taxonomy" id="2231787"/>
    <lineage>
        <taxon>Bacteria</taxon>
        <taxon>Bacillati</taxon>
        <taxon>Actinomycetota</taxon>
        <taxon>Actinomycetes</taxon>
        <taxon>Streptosporangiales</taxon>
        <taxon>Thermomonosporaceae</taxon>
        <taxon>Actinomadura</taxon>
    </lineage>
</organism>
<dbReference type="GO" id="GO:0003677">
    <property type="term" value="F:DNA binding"/>
    <property type="evidence" value="ECO:0007669"/>
    <property type="project" value="InterPro"/>
</dbReference>
<keyword evidence="2" id="KW-0067">ATP-binding</keyword>
<dbReference type="PANTHER" id="PTHR16305">
    <property type="entry name" value="TESTICULAR SOLUBLE ADENYLYL CYCLASE"/>
    <property type="match status" value="1"/>
</dbReference>
<accession>A0A365GW11</accession>
<dbReference type="PROSITE" id="PS50043">
    <property type="entry name" value="HTH_LUXR_2"/>
    <property type="match status" value="1"/>
</dbReference>
<dbReference type="GO" id="GO:0006355">
    <property type="term" value="P:regulation of DNA-templated transcription"/>
    <property type="evidence" value="ECO:0007669"/>
    <property type="project" value="InterPro"/>
</dbReference>
<feature type="region of interest" description="Disordered" evidence="3">
    <location>
        <begin position="1"/>
        <end position="27"/>
    </location>
</feature>
<dbReference type="Proteomes" id="UP000251891">
    <property type="component" value="Unassembled WGS sequence"/>
</dbReference>
<name>A0A365GW11_9ACTN</name>
<feature type="domain" description="HTH luxR-type" evidence="4">
    <location>
        <begin position="864"/>
        <end position="929"/>
    </location>
</feature>
<dbReference type="InterPro" id="IPR000792">
    <property type="entry name" value="Tscrpt_reg_LuxR_C"/>
</dbReference>
<evidence type="ECO:0000313" key="6">
    <source>
        <dbReference type="Proteomes" id="UP000251891"/>
    </source>
</evidence>
<dbReference type="PRINTS" id="PR00038">
    <property type="entry name" value="HTHLUXR"/>
</dbReference>
<dbReference type="AlphaFoldDB" id="A0A365GW11"/>
<dbReference type="SUPFAM" id="SSF52540">
    <property type="entry name" value="P-loop containing nucleoside triphosphate hydrolases"/>
    <property type="match status" value="1"/>
</dbReference>
<proteinExistence type="predicted"/>
<dbReference type="SUPFAM" id="SSF46894">
    <property type="entry name" value="C-terminal effector domain of the bipartite response regulators"/>
    <property type="match status" value="1"/>
</dbReference>
<dbReference type="InterPro" id="IPR041664">
    <property type="entry name" value="AAA_16"/>
</dbReference>
<protein>
    <recommendedName>
        <fullName evidence="4">HTH luxR-type domain-containing protein</fullName>
    </recommendedName>
</protein>
<dbReference type="GO" id="GO:0004016">
    <property type="term" value="F:adenylate cyclase activity"/>
    <property type="evidence" value="ECO:0007669"/>
    <property type="project" value="TreeGrafter"/>
</dbReference>
<dbReference type="EMBL" id="QLYX01000022">
    <property type="protein sequence ID" value="RAY11010.1"/>
    <property type="molecule type" value="Genomic_DNA"/>
</dbReference>
<dbReference type="GO" id="GO:0005524">
    <property type="term" value="F:ATP binding"/>
    <property type="evidence" value="ECO:0007669"/>
    <property type="project" value="UniProtKB-KW"/>
</dbReference>
<comment type="caution">
    <text evidence="5">The sequence shown here is derived from an EMBL/GenBank/DDBJ whole genome shotgun (WGS) entry which is preliminary data.</text>
</comment>
<keyword evidence="6" id="KW-1185">Reference proteome</keyword>
<dbReference type="PANTHER" id="PTHR16305:SF35">
    <property type="entry name" value="TRANSCRIPTIONAL ACTIVATOR DOMAIN"/>
    <property type="match status" value="1"/>
</dbReference>
<dbReference type="GO" id="GO:0005737">
    <property type="term" value="C:cytoplasm"/>
    <property type="evidence" value="ECO:0007669"/>
    <property type="project" value="TreeGrafter"/>
</dbReference>
<dbReference type="InterPro" id="IPR016032">
    <property type="entry name" value="Sig_transdc_resp-reg_C-effctor"/>
</dbReference>
<dbReference type="SMART" id="SM00421">
    <property type="entry name" value="HTH_LUXR"/>
    <property type="match status" value="1"/>
</dbReference>
<dbReference type="InterPro" id="IPR027417">
    <property type="entry name" value="P-loop_NTPase"/>
</dbReference>
<dbReference type="Pfam" id="PF00196">
    <property type="entry name" value="GerE"/>
    <property type="match status" value="1"/>
</dbReference>
<evidence type="ECO:0000259" key="4">
    <source>
        <dbReference type="PROSITE" id="PS50043"/>
    </source>
</evidence>
<reference evidence="5 6" key="1">
    <citation type="submission" date="2018-06" db="EMBL/GenBank/DDBJ databases">
        <title>Actinomadura craniellae sp. nov. isolated from marine sponge Craniella sp.</title>
        <authorList>
            <person name="Li L."/>
            <person name="Xu Q.H."/>
            <person name="Lin H.W."/>
            <person name="Lu Y.H."/>
        </authorList>
    </citation>
    <scope>NUCLEOTIDE SEQUENCE [LARGE SCALE GENOMIC DNA]</scope>
    <source>
        <strain evidence="5 6">LHW63021</strain>
    </source>
</reference>
<evidence type="ECO:0000256" key="1">
    <source>
        <dbReference type="ARBA" id="ARBA00022741"/>
    </source>
</evidence>
<sequence length="937" mass="97405">MSRPRVRFGTGLRGRGRPPPGGSAMRDRKREWQIVVDLFRSTGRAGRPPLLVEGEPGAGKSLLLAEAARAAAREGVAVVSGRAERLGQLMDMEPLFTALGLEPDVPAEGADRPMRLVRLLRAALAARAGTGPLLVCLDDLHWSDPGTITALRVLPARLAACRVGWILTRCPGRGGAAAGRLFALLEEAGATRVRLGPLGDEAVAEVIADTLGAPPDPGLLELAGQAAGNPLFLVELMRGLCDEGAVEVMPGRARLVAARLPRRARDAVERRLDDLDPAARRLLEIAAVFGRAFSPSDAAEVFGLTPTGLLPALETVLDAGLLTAEHDDLVFRHDLVRQAVAAAIPAPVRQALHRQIGETLLDRGGRVLPAAAHLMAGAAPGDAHALTGLDRAATAVLPDVPRAAADLCLRAFELTDGADPLRSARALSAVNALAAAGRPAEAAELAGEALKHPLPGPVAADLLAALSSVLLLTGRRREAAERAADALTIPDLPAGPRDHAELALLQAEAGLPGTGAGRRARAILAAADRHGRDMVAGARTVLAMTAWDEGRLEAALDLAADAARQAAGGPPQAGRPHPGMVLALLLADVRRPREARRAMARAASEAGAPGHPDWAAGPAILRSRLDFAAGRLDDAVAEARAALAAANGGHLLSAAALSSLAAAALRAGDLETAAGPADLLSEPASFGTFSALARAGPVGAQLAEARLGPRAAVAMSAELYEDGRALVGDPAAPAWLVRTALTAGAPDRAEAVAATADRLALVNPGLPVLGVAAAHARGLLRRDPHALRRAAAEHSDPWARASAAEDLGVLLAEGAAGRRVAVRWFDEALTGYAATGAMRDAARVRGRLRRLGERRRHWERTGRPATGWDGLTETERRVSELVAQGLTNRCVADRLFISTHTVAFHLRQVFRKLDIGSRVELARLVLEHTGDAPGPEA</sequence>
<gene>
    <name evidence="5" type="ORF">DPM19_32405</name>
</gene>
<dbReference type="Pfam" id="PF13191">
    <property type="entry name" value="AAA_16"/>
    <property type="match status" value="1"/>
</dbReference>
<dbReference type="Gene3D" id="1.10.10.10">
    <property type="entry name" value="Winged helix-like DNA-binding domain superfamily/Winged helix DNA-binding domain"/>
    <property type="match status" value="1"/>
</dbReference>
<evidence type="ECO:0000256" key="3">
    <source>
        <dbReference type="SAM" id="MobiDB-lite"/>
    </source>
</evidence>